<gene>
    <name evidence="3" type="ORF">DP107_09075</name>
</gene>
<protein>
    <submittedName>
        <fullName evidence="3">Class I SAM-dependent methyltransferase</fullName>
    </submittedName>
</protein>
<accession>A0A554NAJ4</accession>
<evidence type="ECO:0000313" key="3">
    <source>
        <dbReference type="EMBL" id="TSD14385.1"/>
    </source>
</evidence>
<dbReference type="Gene3D" id="3.40.50.150">
    <property type="entry name" value="Vaccinia Virus protein VP39"/>
    <property type="match status" value="1"/>
</dbReference>
<dbReference type="PANTHER" id="PTHR45036">
    <property type="entry name" value="METHYLTRANSFERASE LIKE 7B"/>
    <property type="match status" value="1"/>
</dbReference>
<proteinExistence type="predicted"/>
<dbReference type="Proteomes" id="UP000319894">
    <property type="component" value="Unassembled WGS sequence"/>
</dbReference>
<name>A0A554NAJ4_9EURY</name>
<evidence type="ECO:0000313" key="4">
    <source>
        <dbReference type="Proteomes" id="UP000319894"/>
    </source>
</evidence>
<dbReference type="InterPro" id="IPR052356">
    <property type="entry name" value="Thiol_S-MT"/>
</dbReference>
<dbReference type="GO" id="GO:0032259">
    <property type="term" value="P:methylation"/>
    <property type="evidence" value="ECO:0007669"/>
    <property type="project" value="UniProtKB-KW"/>
</dbReference>
<dbReference type="InterPro" id="IPR013216">
    <property type="entry name" value="Methyltransf_11"/>
</dbReference>
<dbReference type="InterPro" id="IPR029063">
    <property type="entry name" value="SAM-dependent_MTases_sf"/>
</dbReference>
<keyword evidence="3" id="KW-0808">Transferase</keyword>
<keyword evidence="4" id="KW-1185">Reference proteome</keyword>
<evidence type="ECO:0000259" key="2">
    <source>
        <dbReference type="Pfam" id="PF08241"/>
    </source>
</evidence>
<keyword evidence="3" id="KW-0489">Methyltransferase</keyword>
<dbReference type="OrthoDB" id="147504at2157"/>
<sequence>MGTATTGEETAEDGVVGGETEAGDHGPEGPAHPWFARLYDPVMRRSEAELFPPHREYLARDLQGDVLDLGAGTGAMLPYYEEPVRSGAARVTILEPDPHMREQAVAAARDRDLDVMVSDATAESLPFAEDSFDVVVASMVFCTIPDPGAALDEVARVLRPGGEFRFLEHVAEDGWRRIPQRLLAPLWSRIAAGCRLTRRTGDLFSDHDAFAVVDIEYRQLGVFPVRPFVRGTLSLQNVHTTPGADPSIRRRVRKAVEAARSRLWR</sequence>
<dbReference type="SUPFAM" id="SSF53335">
    <property type="entry name" value="S-adenosyl-L-methionine-dependent methyltransferases"/>
    <property type="match status" value="1"/>
</dbReference>
<comment type="caution">
    <text evidence="3">The sequence shown here is derived from an EMBL/GenBank/DDBJ whole genome shotgun (WGS) entry which is preliminary data.</text>
</comment>
<feature type="region of interest" description="Disordered" evidence="1">
    <location>
        <begin position="1"/>
        <end position="33"/>
    </location>
</feature>
<dbReference type="Pfam" id="PF08241">
    <property type="entry name" value="Methyltransf_11"/>
    <property type="match status" value="1"/>
</dbReference>
<feature type="domain" description="Methyltransferase type 11" evidence="2">
    <location>
        <begin position="67"/>
        <end position="165"/>
    </location>
</feature>
<reference evidence="3 4" key="1">
    <citation type="submission" date="2018-06" db="EMBL/GenBank/DDBJ databases">
        <title>Natronomonas sp. F16-60 a new haloarchaeon isolated from a solar saltern of Isla Cristina, Huelva, Spain.</title>
        <authorList>
            <person name="Duran-Viseras A."/>
            <person name="Sanchez-Porro C."/>
            <person name="Ventosa A."/>
        </authorList>
    </citation>
    <scope>NUCLEOTIDE SEQUENCE [LARGE SCALE GENOMIC DNA]</scope>
    <source>
        <strain evidence="3 4">F16-60</strain>
    </source>
</reference>
<dbReference type="EMBL" id="QMDX01000004">
    <property type="protein sequence ID" value="TSD14385.1"/>
    <property type="molecule type" value="Genomic_DNA"/>
</dbReference>
<evidence type="ECO:0000256" key="1">
    <source>
        <dbReference type="SAM" id="MobiDB-lite"/>
    </source>
</evidence>
<organism evidence="3 4">
    <name type="scientific">Haloglomus irregulare</name>
    <dbReference type="NCBI Taxonomy" id="2234134"/>
    <lineage>
        <taxon>Archaea</taxon>
        <taxon>Methanobacteriati</taxon>
        <taxon>Methanobacteriota</taxon>
        <taxon>Stenosarchaea group</taxon>
        <taxon>Halobacteria</taxon>
        <taxon>Halobacteriales</taxon>
        <taxon>Natronomonadaceae</taxon>
        <taxon>Haloglomus</taxon>
    </lineage>
</organism>
<dbReference type="AlphaFoldDB" id="A0A554NAJ4"/>
<dbReference type="PANTHER" id="PTHR45036:SF1">
    <property type="entry name" value="METHYLTRANSFERASE LIKE 7A"/>
    <property type="match status" value="1"/>
</dbReference>
<dbReference type="GO" id="GO:0008757">
    <property type="term" value="F:S-adenosylmethionine-dependent methyltransferase activity"/>
    <property type="evidence" value="ECO:0007669"/>
    <property type="project" value="InterPro"/>
</dbReference>
<dbReference type="InParanoid" id="A0A554NAJ4"/>
<dbReference type="RefSeq" id="WP_144261835.1">
    <property type="nucleotide sequence ID" value="NZ_QMDX01000004.1"/>
</dbReference>
<dbReference type="CDD" id="cd02440">
    <property type="entry name" value="AdoMet_MTases"/>
    <property type="match status" value="1"/>
</dbReference>